<evidence type="ECO:0008006" key="4">
    <source>
        <dbReference type="Google" id="ProtNLM"/>
    </source>
</evidence>
<reference evidence="2" key="1">
    <citation type="submission" date="2023-10" db="EMBL/GenBank/DDBJ databases">
        <authorList>
            <person name="Chen Y."/>
            <person name="Shah S."/>
            <person name="Dougan E. K."/>
            <person name="Thang M."/>
            <person name="Chan C."/>
        </authorList>
    </citation>
    <scope>NUCLEOTIDE SEQUENCE [LARGE SCALE GENOMIC DNA]</scope>
</reference>
<name>A0ABN9Q9H1_9DINO</name>
<evidence type="ECO:0000313" key="3">
    <source>
        <dbReference type="Proteomes" id="UP001189429"/>
    </source>
</evidence>
<sequence length="393" mass="44009">MSEQAALSRAWFAGKEGGLCGREQARARALREVRREEGKSDYGAMSFVASRARKTKVGKPSGDHPTSQSIKELFERVDADPEWHPGKLAEGGLRGRKRALRGPKQTAIVAAAKRLKKQGEEPTYAAIAAACPTAALNPDTGQPVDKKAVYTVFREACFDEGADDPWDNRPRLSRNALDDVSKRRRWDFAKHVISLSHRPQRYYDNLVWCDLCNSAQSQNLRGPKHHLKLNSSDTARAWWAPVLTRGKLHIEPLPGDFPGETPLGAEIMAAKVRSALNVRFPGGGRQPRALFTDRGNGFYNAGSGAITEEYRGALRRHNLREVMLHETAASWMRDRTTKTLPKWCWDETLEAHRARLKACAAQINSACDVDGLRRELRSRVKDLDRRQGDRLAK</sequence>
<gene>
    <name evidence="2" type="ORF">PCOR1329_LOCUS9150</name>
</gene>
<keyword evidence="3" id="KW-1185">Reference proteome</keyword>
<evidence type="ECO:0000313" key="2">
    <source>
        <dbReference type="EMBL" id="CAK0801209.1"/>
    </source>
</evidence>
<organism evidence="2 3">
    <name type="scientific">Prorocentrum cordatum</name>
    <dbReference type="NCBI Taxonomy" id="2364126"/>
    <lineage>
        <taxon>Eukaryota</taxon>
        <taxon>Sar</taxon>
        <taxon>Alveolata</taxon>
        <taxon>Dinophyceae</taxon>
        <taxon>Prorocentrales</taxon>
        <taxon>Prorocentraceae</taxon>
        <taxon>Prorocentrum</taxon>
    </lineage>
</organism>
<evidence type="ECO:0000256" key="1">
    <source>
        <dbReference type="SAM" id="MobiDB-lite"/>
    </source>
</evidence>
<comment type="caution">
    <text evidence="2">The sequence shown here is derived from an EMBL/GenBank/DDBJ whole genome shotgun (WGS) entry which is preliminary data.</text>
</comment>
<feature type="region of interest" description="Disordered" evidence="1">
    <location>
        <begin position="35"/>
        <end position="67"/>
    </location>
</feature>
<accession>A0ABN9Q9H1</accession>
<protein>
    <recommendedName>
        <fullName evidence="4">Integrase catalytic domain-containing protein</fullName>
    </recommendedName>
</protein>
<proteinExistence type="predicted"/>
<dbReference type="Proteomes" id="UP001189429">
    <property type="component" value="Unassembled WGS sequence"/>
</dbReference>
<dbReference type="EMBL" id="CAUYUJ010002536">
    <property type="protein sequence ID" value="CAK0801209.1"/>
    <property type="molecule type" value="Genomic_DNA"/>
</dbReference>
<feature type="region of interest" description="Disordered" evidence="1">
    <location>
        <begin position="81"/>
        <end position="100"/>
    </location>
</feature>